<dbReference type="EMBL" id="VWZH01000011">
    <property type="protein sequence ID" value="NXG28092.1"/>
    <property type="molecule type" value="Genomic_DNA"/>
</dbReference>
<evidence type="ECO:0000259" key="4">
    <source>
        <dbReference type="Pfam" id="PF00685"/>
    </source>
</evidence>
<dbReference type="PANTHER" id="PTHR11783">
    <property type="entry name" value="SULFOTRANSFERASE SULT"/>
    <property type="match status" value="1"/>
</dbReference>
<feature type="non-terminal residue" evidence="5">
    <location>
        <position position="148"/>
    </location>
</feature>
<dbReference type="AlphaFoldDB" id="A0A7K9AJQ6"/>
<dbReference type="Pfam" id="PF00685">
    <property type="entry name" value="Sulfotransfer_1"/>
    <property type="match status" value="1"/>
</dbReference>
<dbReference type="GO" id="GO:0008146">
    <property type="term" value="F:sulfotransferase activity"/>
    <property type="evidence" value="ECO:0007669"/>
    <property type="project" value="InterPro"/>
</dbReference>
<proteinExistence type="inferred from homology"/>
<dbReference type="SUPFAM" id="SSF52540">
    <property type="entry name" value="P-loop containing nucleoside triphosphate hydrolases"/>
    <property type="match status" value="1"/>
</dbReference>
<comment type="similarity">
    <text evidence="1 3">Belongs to the sulfotransferase 1 family.</text>
</comment>
<dbReference type="Proteomes" id="UP000543287">
    <property type="component" value="Unassembled WGS sequence"/>
</dbReference>
<accession>A0A7K9AJQ6</accession>
<keyword evidence="2 3" id="KW-0808">Transferase</keyword>
<dbReference type="InterPro" id="IPR027417">
    <property type="entry name" value="P-loop_NTPase"/>
</dbReference>
<dbReference type="EC" id="2.8.2.-" evidence="3"/>
<dbReference type="InterPro" id="IPR000863">
    <property type="entry name" value="Sulfotransferase_dom"/>
</dbReference>
<evidence type="ECO:0000256" key="2">
    <source>
        <dbReference type="ARBA" id="ARBA00022679"/>
    </source>
</evidence>
<organism evidence="5 6">
    <name type="scientific">Dromaius novaehollandiae</name>
    <name type="common">Emu</name>
    <dbReference type="NCBI Taxonomy" id="8790"/>
    <lineage>
        <taxon>Eukaryota</taxon>
        <taxon>Metazoa</taxon>
        <taxon>Chordata</taxon>
        <taxon>Craniata</taxon>
        <taxon>Vertebrata</taxon>
        <taxon>Euteleostomi</taxon>
        <taxon>Archelosauria</taxon>
        <taxon>Archosauria</taxon>
        <taxon>Dinosauria</taxon>
        <taxon>Saurischia</taxon>
        <taxon>Theropoda</taxon>
        <taxon>Coelurosauria</taxon>
        <taxon>Aves</taxon>
        <taxon>Palaeognathae</taxon>
        <taxon>Casuariiformes</taxon>
        <taxon>Dromaiidae</taxon>
        <taxon>Dromaius</taxon>
    </lineage>
</organism>
<feature type="domain" description="Sulfotransferase" evidence="4">
    <location>
        <begin position="2"/>
        <end position="147"/>
    </location>
</feature>
<gene>
    <name evidence="5" type="primary">Sult6b1_2</name>
    <name evidence="5" type="ORF">DRONOV_R05817</name>
</gene>
<comment type="caution">
    <text evidence="5">The sequence shown here is derived from an EMBL/GenBank/DDBJ whole genome shotgun (WGS) entry which is preliminary data.</text>
</comment>
<evidence type="ECO:0000313" key="6">
    <source>
        <dbReference type="Proteomes" id="UP000543287"/>
    </source>
</evidence>
<reference evidence="5 6" key="1">
    <citation type="submission" date="2019-09" db="EMBL/GenBank/DDBJ databases">
        <title>Bird 10,000 Genomes (B10K) Project - Family phase.</title>
        <authorList>
            <person name="Zhang G."/>
        </authorList>
    </citation>
    <scope>NUCLEOTIDE SEQUENCE [LARGE SCALE GENOMIC DNA]</scope>
    <source>
        <strain evidence="5">B10K-LSUMZ-23963</strain>
        <tissue evidence="5">Muscle</tissue>
    </source>
</reference>
<evidence type="ECO:0000256" key="3">
    <source>
        <dbReference type="RuleBase" id="RU361155"/>
    </source>
</evidence>
<protein>
    <recommendedName>
        <fullName evidence="3">Sulfotransferase</fullName>
        <ecNumber evidence="3">2.8.2.-</ecNumber>
    </recommendedName>
</protein>
<feature type="non-terminal residue" evidence="5">
    <location>
        <position position="1"/>
    </location>
</feature>
<name>A0A7K9AJQ6_DRONO</name>
<evidence type="ECO:0000313" key="5">
    <source>
        <dbReference type="EMBL" id="NXG28092.1"/>
    </source>
</evidence>
<sequence length="148" mass="17292">LKRMKKLPSRRIIITHLPPHLLPSHQIPIKSCVFFCQILVLVRNTKDTAVSYYHFSNNLPMLPSFTSWDEFFTAFLNGRLGCGSYFDHLVEWNKYIDNEKIMVISYEELKQMGLGMKKIAAFFEFSLSEEDFAKIVKKTSFQAMKENS</sequence>
<evidence type="ECO:0000256" key="1">
    <source>
        <dbReference type="ARBA" id="ARBA00005771"/>
    </source>
</evidence>
<dbReference type="Gene3D" id="3.40.50.300">
    <property type="entry name" value="P-loop containing nucleotide triphosphate hydrolases"/>
    <property type="match status" value="1"/>
</dbReference>